<evidence type="ECO:0000313" key="1">
    <source>
        <dbReference type="EMBL" id="OOC08951.1"/>
    </source>
</evidence>
<dbReference type="OrthoDB" id="6147935at2"/>
<dbReference type="InterPro" id="IPR029058">
    <property type="entry name" value="AB_hydrolase_fold"/>
</dbReference>
<protein>
    <submittedName>
        <fullName evidence="1">RNA methyltransferase</fullName>
    </submittedName>
</protein>
<dbReference type="RefSeq" id="WP_077244939.1">
    <property type="nucleotide sequence ID" value="NZ_MUZR01000073.1"/>
</dbReference>
<evidence type="ECO:0000313" key="2">
    <source>
        <dbReference type="Proteomes" id="UP000189177"/>
    </source>
</evidence>
<name>A0A1V2ZVC9_9GAMM</name>
<comment type="caution">
    <text evidence="1">The sequence shown here is derived from an EMBL/GenBank/DDBJ whole genome shotgun (WGS) entry which is preliminary data.</text>
</comment>
<keyword evidence="2" id="KW-1185">Reference proteome</keyword>
<keyword evidence="1" id="KW-0808">Transferase</keyword>
<dbReference type="Proteomes" id="UP000189177">
    <property type="component" value="Unassembled WGS sequence"/>
</dbReference>
<gene>
    <name evidence="1" type="ORF">B1A74_13545</name>
</gene>
<dbReference type="AlphaFoldDB" id="A0A1V2ZVC9"/>
<accession>A0A1V2ZVC9</accession>
<dbReference type="Gene3D" id="3.40.50.1820">
    <property type="entry name" value="alpha/beta hydrolase"/>
    <property type="match status" value="1"/>
</dbReference>
<dbReference type="STRING" id="252474.B1A74_13545"/>
<keyword evidence="1" id="KW-0489">Methyltransferase</keyword>
<proteinExistence type="predicted"/>
<organism evidence="1 2">
    <name type="scientific">Thioalkalivibrio halophilus</name>
    <dbReference type="NCBI Taxonomy" id="252474"/>
    <lineage>
        <taxon>Bacteria</taxon>
        <taxon>Pseudomonadati</taxon>
        <taxon>Pseudomonadota</taxon>
        <taxon>Gammaproteobacteria</taxon>
        <taxon>Chromatiales</taxon>
        <taxon>Ectothiorhodospiraceae</taxon>
        <taxon>Thioalkalivibrio</taxon>
    </lineage>
</organism>
<dbReference type="EMBL" id="MUZR01000073">
    <property type="protein sequence ID" value="OOC08951.1"/>
    <property type="molecule type" value="Genomic_DNA"/>
</dbReference>
<dbReference type="SUPFAM" id="SSF53474">
    <property type="entry name" value="alpha/beta-Hydrolases"/>
    <property type="match status" value="1"/>
</dbReference>
<reference evidence="1 2" key="1">
    <citation type="submission" date="2017-02" db="EMBL/GenBank/DDBJ databases">
        <title>Genomic diversity within the haloalkaliphilic genus Thioalkalivibrio.</title>
        <authorList>
            <person name="Ahn A.-C."/>
            <person name="Meier-Kolthoff J."/>
            <person name="Overmars L."/>
            <person name="Richter M."/>
            <person name="Woyke T."/>
            <person name="Sorokin D.Y."/>
            <person name="Muyzer G."/>
        </authorList>
    </citation>
    <scope>NUCLEOTIDE SEQUENCE [LARGE SCALE GENOMIC DNA]</scope>
    <source>
        <strain evidence="1 2">HL17</strain>
    </source>
</reference>
<dbReference type="GO" id="GO:0008168">
    <property type="term" value="F:methyltransferase activity"/>
    <property type="evidence" value="ECO:0007669"/>
    <property type="project" value="UniProtKB-KW"/>
</dbReference>
<dbReference type="GO" id="GO:0032259">
    <property type="term" value="P:methylation"/>
    <property type="evidence" value="ECO:0007669"/>
    <property type="project" value="UniProtKB-KW"/>
</dbReference>
<sequence>MLRIAAVLLLGLGIFAGWIAAQGWEAMRVLQDIEAGAGPSALKERTPEPARETLTFTTDEGDIAADLYHPGQEVGARIVLVPGFTPQGKDDPRLVQLARTLARARFLVLVPDLQGSRALSVRREDAAAISDAAALLARLEVERAPDEQDVGVAAISYAVGLAVLATLKPEGKEAIDFLVGIGGYYDTENVVTFATTGAYREPGSSRWQTRTPDPLAKWLFLWGNLHVLDDRADRALLEEIARRRAADPEARIDELSDPLGAEGRSLLALILNDDRERVPQLLDDLPASAREAIEAHSLAERDLSHLSGRALLIHGRDDTMIPHTESTRLARAIGETDLHRIDGFSHIDPHGVGLIGQWRLVRAMTDLLAWRDQGA</sequence>